<name>A0A5D3WKB6_9BACT</name>
<proteinExistence type="predicted"/>
<reference evidence="1 2" key="1">
    <citation type="submission" date="2019-07" db="EMBL/GenBank/DDBJ databases">
        <title>Genomic Encyclopedia of Type Strains, Phase IV (KMG-IV): sequencing the most valuable type-strain genomes for metagenomic binning, comparative biology and taxonomic classification.</title>
        <authorList>
            <person name="Goeker M."/>
        </authorList>
    </citation>
    <scope>NUCLEOTIDE SEQUENCE [LARGE SCALE GENOMIC DNA]</scope>
    <source>
        <strain evidence="1 2">SS015</strain>
    </source>
</reference>
<evidence type="ECO:0000313" key="2">
    <source>
        <dbReference type="Proteomes" id="UP000324159"/>
    </source>
</evidence>
<dbReference type="AlphaFoldDB" id="A0A5D3WKB6"/>
<evidence type="ECO:0000313" key="1">
    <source>
        <dbReference type="EMBL" id="TYO96743.1"/>
    </source>
</evidence>
<keyword evidence="2" id="KW-1185">Reference proteome</keyword>
<dbReference type="Proteomes" id="UP000324159">
    <property type="component" value="Unassembled WGS sequence"/>
</dbReference>
<dbReference type="EMBL" id="VNIB01000012">
    <property type="protein sequence ID" value="TYO96743.1"/>
    <property type="molecule type" value="Genomic_DNA"/>
</dbReference>
<sequence length="129" mass="14976">MNVNPRTREDLEALGYRTDGDCFVVAFRLVMDMEGATLVHGEVSHGDFPELRFTHAWIEQQVELLPGIRMTLVIDRSNGRNVQIPKELYYLFGRIVDEPGKLARYTRDQARRMAFETGHYGPWDLDNDF</sequence>
<gene>
    <name evidence="1" type="ORF">EDC39_11231</name>
</gene>
<organism evidence="1 2">
    <name type="scientific">Geothermobacter ehrlichii</name>
    <dbReference type="NCBI Taxonomy" id="213224"/>
    <lineage>
        <taxon>Bacteria</taxon>
        <taxon>Pseudomonadati</taxon>
        <taxon>Thermodesulfobacteriota</taxon>
        <taxon>Desulfuromonadia</taxon>
        <taxon>Desulfuromonadales</taxon>
        <taxon>Geothermobacteraceae</taxon>
        <taxon>Geothermobacter</taxon>
    </lineage>
</organism>
<protein>
    <submittedName>
        <fullName evidence="1">Uncharacterized protein</fullName>
    </submittedName>
</protein>
<accession>A0A5D3WKB6</accession>
<comment type="caution">
    <text evidence="1">The sequence shown here is derived from an EMBL/GenBank/DDBJ whole genome shotgun (WGS) entry which is preliminary data.</text>
</comment>